<feature type="signal peptide" evidence="2">
    <location>
        <begin position="1"/>
        <end position="22"/>
    </location>
</feature>
<dbReference type="GeneID" id="108561864"/>
<keyword evidence="3" id="KW-1185">Reference proteome</keyword>
<protein>
    <submittedName>
        <fullName evidence="4">Uncharacterized protein LOC108561864 isoform X1</fullName>
    </submittedName>
</protein>
<sequence length="145" mass="17018">MQLFRIIYCFTLWLLCLHFVLGSLSKKESYCEKTLDCNGPNTLCIKNRCICIKSHKWDEDGNDCDTESTSESPIQNRPEPDVVKVHVQDDKKLSISFYKSASFFASYTFIISCVIISIFTCYVKILAVRRWQMRLREIRHINNYV</sequence>
<name>A0ABM1MLK6_NICVS</name>
<evidence type="ECO:0000256" key="1">
    <source>
        <dbReference type="SAM" id="Phobius"/>
    </source>
</evidence>
<dbReference type="Proteomes" id="UP000695000">
    <property type="component" value="Unplaced"/>
</dbReference>
<keyword evidence="1" id="KW-0472">Membrane</keyword>
<evidence type="ECO:0000313" key="3">
    <source>
        <dbReference type="Proteomes" id="UP000695000"/>
    </source>
</evidence>
<keyword evidence="1" id="KW-1133">Transmembrane helix</keyword>
<reference evidence="4" key="1">
    <citation type="submission" date="2025-08" db="UniProtKB">
        <authorList>
            <consortium name="RefSeq"/>
        </authorList>
    </citation>
    <scope>IDENTIFICATION</scope>
    <source>
        <tissue evidence="4">Whole Larva</tissue>
    </source>
</reference>
<keyword evidence="2" id="KW-0732">Signal</keyword>
<keyword evidence="1" id="KW-0812">Transmembrane</keyword>
<proteinExistence type="predicted"/>
<gene>
    <name evidence="4" type="primary">LOC108561864</name>
</gene>
<evidence type="ECO:0000313" key="4">
    <source>
        <dbReference type="RefSeq" id="XP_017775456.1"/>
    </source>
</evidence>
<feature type="transmembrane region" description="Helical" evidence="1">
    <location>
        <begin position="104"/>
        <end position="127"/>
    </location>
</feature>
<accession>A0ABM1MLK6</accession>
<dbReference type="RefSeq" id="XP_017775456.1">
    <property type="nucleotide sequence ID" value="XM_017919967.1"/>
</dbReference>
<organism evidence="3 4">
    <name type="scientific">Nicrophorus vespilloides</name>
    <name type="common">Boreal carrion beetle</name>
    <dbReference type="NCBI Taxonomy" id="110193"/>
    <lineage>
        <taxon>Eukaryota</taxon>
        <taxon>Metazoa</taxon>
        <taxon>Ecdysozoa</taxon>
        <taxon>Arthropoda</taxon>
        <taxon>Hexapoda</taxon>
        <taxon>Insecta</taxon>
        <taxon>Pterygota</taxon>
        <taxon>Neoptera</taxon>
        <taxon>Endopterygota</taxon>
        <taxon>Coleoptera</taxon>
        <taxon>Polyphaga</taxon>
        <taxon>Staphyliniformia</taxon>
        <taxon>Silphidae</taxon>
        <taxon>Nicrophorinae</taxon>
        <taxon>Nicrophorus</taxon>
    </lineage>
</organism>
<feature type="chain" id="PRO_5046607460" evidence="2">
    <location>
        <begin position="23"/>
        <end position="145"/>
    </location>
</feature>
<evidence type="ECO:0000256" key="2">
    <source>
        <dbReference type="SAM" id="SignalP"/>
    </source>
</evidence>